<evidence type="ECO:0000313" key="1">
    <source>
        <dbReference type="EMBL" id="KAG7283973.1"/>
    </source>
</evidence>
<keyword evidence="2" id="KW-1185">Reference proteome</keyword>
<protein>
    <submittedName>
        <fullName evidence="1">Uncharacterized protein</fullName>
    </submittedName>
</protein>
<dbReference type="PANTHER" id="PTHR38797">
    <property type="entry name" value="NUCLEAR PORE COMPLEX PROTEIN NUP85-RELATED"/>
    <property type="match status" value="1"/>
</dbReference>
<organism evidence="1 2">
    <name type="scientific">Staphylotrichum longicolle</name>
    <dbReference type="NCBI Taxonomy" id="669026"/>
    <lineage>
        <taxon>Eukaryota</taxon>
        <taxon>Fungi</taxon>
        <taxon>Dikarya</taxon>
        <taxon>Ascomycota</taxon>
        <taxon>Pezizomycotina</taxon>
        <taxon>Sordariomycetes</taxon>
        <taxon>Sordariomycetidae</taxon>
        <taxon>Sordariales</taxon>
        <taxon>Chaetomiaceae</taxon>
        <taxon>Staphylotrichum</taxon>
    </lineage>
</organism>
<reference evidence="1" key="1">
    <citation type="submission" date="2023-02" db="EMBL/GenBank/DDBJ databases">
        <authorList>
            <person name="Palmer J.M."/>
        </authorList>
    </citation>
    <scope>NUCLEOTIDE SEQUENCE</scope>
    <source>
        <strain evidence="1">FW57</strain>
    </source>
</reference>
<proteinExistence type="predicted"/>
<dbReference type="EMBL" id="JAHCVI010000006">
    <property type="protein sequence ID" value="KAG7283973.1"/>
    <property type="molecule type" value="Genomic_DNA"/>
</dbReference>
<accession>A0AAD4ERC6</accession>
<dbReference type="PANTHER" id="PTHR38797:SF6">
    <property type="match status" value="1"/>
</dbReference>
<sequence>MSAPAELLKPLTDPSATPDIVTTAVRGFNTQASASASSIGDFLWDAFNAVFQAAGRTPPAHQTHLLDFLAQLRQTTATDAEGKVLRYEDGAVWRDLPTFGWIARDLWNFDATDPKSTAEERSQRENWTAFLAQLTARSNSENGPFDFSLFALWAMRDALEEERDEAPKGAVRLAALWVRFAGEKLRKLSADRHRLGGNMGACGGKYGDCGWKGFDEDRWRTWREELREVSGKMGEDELVKAAVAKMDEL</sequence>
<evidence type="ECO:0000313" key="2">
    <source>
        <dbReference type="Proteomes" id="UP001197093"/>
    </source>
</evidence>
<dbReference type="Pfam" id="PF12311">
    <property type="entry name" value="DUF3632"/>
    <property type="match status" value="1"/>
</dbReference>
<dbReference type="Proteomes" id="UP001197093">
    <property type="component" value="Unassembled WGS sequence"/>
</dbReference>
<gene>
    <name evidence="1" type="ORF">NEMBOFW57_010331</name>
</gene>
<dbReference type="AlphaFoldDB" id="A0AAD4ERC6"/>
<name>A0AAD4ERC6_9PEZI</name>
<dbReference type="InterPro" id="IPR022085">
    <property type="entry name" value="OpdG"/>
</dbReference>
<comment type="caution">
    <text evidence="1">The sequence shown here is derived from an EMBL/GenBank/DDBJ whole genome shotgun (WGS) entry which is preliminary data.</text>
</comment>
<dbReference type="InterPro" id="IPR053204">
    <property type="entry name" value="Oxopyrrolidines_Biosynth-assoc"/>
</dbReference>